<comment type="caution">
    <text evidence="4">The sequence shown here is derived from an EMBL/GenBank/DDBJ whole genome shotgun (WGS) entry which is preliminary data.</text>
</comment>
<dbReference type="EMBL" id="JAYKXP010000025">
    <property type="protein sequence ID" value="KAK7045499.1"/>
    <property type="molecule type" value="Genomic_DNA"/>
</dbReference>
<gene>
    <name evidence="4" type="ORF">VNI00_007752</name>
</gene>
<keyword evidence="5" id="KW-1185">Reference proteome</keyword>
<dbReference type="Pfam" id="PF07859">
    <property type="entry name" value="Abhydrolase_3"/>
    <property type="match status" value="1"/>
</dbReference>
<proteinExistence type="predicted"/>
<name>A0AAW0D4V1_9AGAR</name>
<evidence type="ECO:0000313" key="4">
    <source>
        <dbReference type="EMBL" id="KAK7045499.1"/>
    </source>
</evidence>
<keyword evidence="2" id="KW-1133">Transmembrane helix</keyword>
<dbReference type="Proteomes" id="UP001383192">
    <property type="component" value="Unassembled WGS sequence"/>
</dbReference>
<evidence type="ECO:0000259" key="3">
    <source>
        <dbReference type="Pfam" id="PF07859"/>
    </source>
</evidence>
<evidence type="ECO:0000256" key="1">
    <source>
        <dbReference type="ARBA" id="ARBA00022801"/>
    </source>
</evidence>
<dbReference type="SUPFAM" id="SSF53474">
    <property type="entry name" value="alpha/beta-Hydrolases"/>
    <property type="match status" value="1"/>
</dbReference>
<keyword evidence="2" id="KW-0472">Membrane</keyword>
<keyword evidence="2" id="KW-0812">Transmembrane</keyword>
<dbReference type="PANTHER" id="PTHR48081">
    <property type="entry name" value="AB HYDROLASE SUPERFAMILY PROTEIN C4A8.06C"/>
    <property type="match status" value="1"/>
</dbReference>
<dbReference type="InterPro" id="IPR013094">
    <property type="entry name" value="AB_hydrolase_3"/>
</dbReference>
<dbReference type="InterPro" id="IPR029058">
    <property type="entry name" value="AB_hydrolase_fold"/>
</dbReference>
<keyword evidence="1" id="KW-0378">Hydrolase</keyword>
<feature type="domain" description="Alpha/beta hydrolase fold-3" evidence="3">
    <location>
        <begin position="139"/>
        <end position="376"/>
    </location>
</feature>
<evidence type="ECO:0000313" key="5">
    <source>
        <dbReference type="Proteomes" id="UP001383192"/>
    </source>
</evidence>
<dbReference type="AlphaFoldDB" id="A0AAW0D4V1"/>
<feature type="transmembrane region" description="Helical" evidence="2">
    <location>
        <begin position="12"/>
        <end position="31"/>
    </location>
</feature>
<dbReference type="InterPro" id="IPR050300">
    <property type="entry name" value="GDXG_lipolytic_enzyme"/>
</dbReference>
<reference evidence="4 5" key="1">
    <citation type="submission" date="2024-01" db="EMBL/GenBank/DDBJ databases">
        <title>A draft genome for a cacao thread blight-causing isolate of Paramarasmius palmivorus.</title>
        <authorList>
            <person name="Baruah I.K."/>
            <person name="Bukari Y."/>
            <person name="Amoako-Attah I."/>
            <person name="Meinhardt L.W."/>
            <person name="Bailey B.A."/>
            <person name="Cohen S.P."/>
        </authorList>
    </citation>
    <scope>NUCLEOTIDE SEQUENCE [LARGE SCALE GENOMIC DNA]</scope>
    <source>
        <strain evidence="4 5">GH-12</strain>
    </source>
</reference>
<sequence>MALKYRNQPLRTLYTICAVLWILLRIPFWAARNIVPALRPRRNWPFVRALMVEIMDAAISIMLETGIPSAESLEGLAANAKTTGFVWIEPPPDDLILGDIKRIAELNNVLSARVGGCWYGTRGSDGDQAAPGEKVFYLLHGGGSIMGSSAPSFTALASISQGLLEHNKHVSRLFASEYRLSAGPPLPVLNPFPAALIDVLAGYYYLVHQLNFSPENVIIVGDSAGGKLAYQLARYCCQYSALLPSGAFPVPGALLLLSPSVDSALHAIPDSSMVTNARSDYLRSWYTSRYSVLSLLGNLPESELDGPWLSPGSAVLQGDDAERNQVFKSFPRTMIVAGEAEMARDSMRILRDRMVEAMGEEHVRYLEVDNAPHDFIAGSMWEPERTIALREIALWAISL</sequence>
<dbReference type="Gene3D" id="3.40.50.1820">
    <property type="entry name" value="alpha/beta hydrolase"/>
    <property type="match status" value="1"/>
</dbReference>
<dbReference type="PANTHER" id="PTHR48081:SF26">
    <property type="entry name" value="ALPHA_BETA HYDROLASE FOLD-3 DOMAIN-CONTAINING PROTEIN"/>
    <property type="match status" value="1"/>
</dbReference>
<evidence type="ECO:0000256" key="2">
    <source>
        <dbReference type="SAM" id="Phobius"/>
    </source>
</evidence>
<organism evidence="4 5">
    <name type="scientific">Paramarasmius palmivorus</name>
    <dbReference type="NCBI Taxonomy" id="297713"/>
    <lineage>
        <taxon>Eukaryota</taxon>
        <taxon>Fungi</taxon>
        <taxon>Dikarya</taxon>
        <taxon>Basidiomycota</taxon>
        <taxon>Agaricomycotina</taxon>
        <taxon>Agaricomycetes</taxon>
        <taxon>Agaricomycetidae</taxon>
        <taxon>Agaricales</taxon>
        <taxon>Marasmiineae</taxon>
        <taxon>Marasmiaceae</taxon>
        <taxon>Paramarasmius</taxon>
    </lineage>
</organism>
<dbReference type="GO" id="GO:0016787">
    <property type="term" value="F:hydrolase activity"/>
    <property type="evidence" value="ECO:0007669"/>
    <property type="project" value="UniProtKB-KW"/>
</dbReference>
<protein>
    <recommendedName>
        <fullName evidence="3">Alpha/beta hydrolase fold-3 domain-containing protein</fullName>
    </recommendedName>
</protein>
<accession>A0AAW0D4V1</accession>